<organism evidence="1 2">
    <name type="scientific">Romanomermis culicivorax</name>
    <name type="common">Nematode worm</name>
    <dbReference type="NCBI Taxonomy" id="13658"/>
    <lineage>
        <taxon>Eukaryota</taxon>
        <taxon>Metazoa</taxon>
        <taxon>Ecdysozoa</taxon>
        <taxon>Nematoda</taxon>
        <taxon>Enoplea</taxon>
        <taxon>Dorylaimia</taxon>
        <taxon>Mermithida</taxon>
        <taxon>Mermithoidea</taxon>
        <taxon>Mermithidae</taxon>
        <taxon>Romanomermis</taxon>
    </lineage>
</organism>
<accession>A0A915IQS2</accession>
<proteinExistence type="predicted"/>
<dbReference type="AlphaFoldDB" id="A0A915IQS2"/>
<dbReference type="WBParaSite" id="nRc.2.0.1.t15759-RA">
    <property type="protein sequence ID" value="nRc.2.0.1.t15759-RA"/>
    <property type="gene ID" value="nRc.2.0.1.g15759"/>
</dbReference>
<keyword evidence="1" id="KW-1185">Reference proteome</keyword>
<reference evidence="2" key="1">
    <citation type="submission" date="2022-11" db="UniProtKB">
        <authorList>
            <consortium name="WormBaseParasite"/>
        </authorList>
    </citation>
    <scope>IDENTIFICATION</scope>
</reference>
<protein>
    <submittedName>
        <fullName evidence="2">Uncharacterized protein</fullName>
    </submittedName>
</protein>
<name>A0A915IQS2_ROMCU</name>
<evidence type="ECO:0000313" key="1">
    <source>
        <dbReference type="Proteomes" id="UP000887565"/>
    </source>
</evidence>
<dbReference type="Proteomes" id="UP000887565">
    <property type="component" value="Unplaced"/>
</dbReference>
<evidence type="ECO:0000313" key="2">
    <source>
        <dbReference type="WBParaSite" id="nRc.2.0.1.t15759-RA"/>
    </source>
</evidence>
<sequence>MAERIVEKPNELSDFGSTLTHFSCSWTQASQDYTVIQVSIFGHLLRPVGGHIPQAIICLTSRTCSAAYILME</sequence>